<reference evidence="10" key="2">
    <citation type="journal article" date="2013" name="Nat. Commun.">
        <title>Genome of the Chinese tree shrew.</title>
        <authorList>
            <person name="Fan Y."/>
            <person name="Huang Z.Y."/>
            <person name="Cao C.C."/>
            <person name="Chen C.S."/>
            <person name="Chen Y.X."/>
            <person name="Fan D.D."/>
            <person name="He J."/>
            <person name="Hou H.L."/>
            <person name="Hu L."/>
            <person name="Hu X.T."/>
            <person name="Jiang X.T."/>
            <person name="Lai R."/>
            <person name="Lang Y.S."/>
            <person name="Liang B."/>
            <person name="Liao S.G."/>
            <person name="Mu D."/>
            <person name="Ma Y.Y."/>
            <person name="Niu Y.Y."/>
            <person name="Sun X.Q."/>
            <person name="Xia J.Q."/>
            <person name="Xiao J."/>
            <person name="Xiong Z.Q."/>
            <person name="Xu L."/>
            <person name="Yang L."/>
            <person name="Zhang Y."/>
            <person name="Zhao W."/>
            <person name="Zhao X.D."/>
            <person name="Zheng Y.T."/>
            <person name="Zhou J.M."/>
            <person name="Zhu Y.B."/>
            <person name="Zhang G.J."/>
            <person name="Wang J."/>
            <person name="Yao Y.G."/>
        </authorList>
    </citation>
    <scope>NUCLEOTIDE SEQUENCE [LARGE SCALE GENOMIC DNA]</scope>
</reference>
<proteinExistence type="predicted"/>
<evidence type="ECO:0000256" key="6">
    <source>
        <dbReference type="ARBA" id="ARBA00022840"/>
    </source>
</evidence>
<organism evidence="9 10">
    <name type="scientific">Tupaia chinensis</name>
    <name type="common">Chinese tree shrew</name>
    <name type="synonym">Tupaia belangeri chinensis</name>
    <dbReference type="NCBI Taxonomy" id="246437"/>
    <lineage>
        <taxon>Eukaryota</taxon>
        <taxon>Metazoa</taxon>
        <taxon>Chordata</taxon>
        <taxon>Craniata</taxon>
        <taxon>Vertebrata</taxon>
        <taxon>Euteleostomi</taxon>
        <taxon>Mammalia</taxon>
        <taxon>Eutheria</taxon>
        <taxon>Euarchontoglires</taxon>
        <taxon>Scandentia</taxon>
        <taxon>Tupaiidae</taxon>
        <taxon>Tupaia</taxon>
    </lineage>
</organism>
<evidence type="ECO:0000313" key="9">
    <source>
        <dbReference type="EMBL" id="ELV13936.1"/>
    </source>
</evidence>
<feature type="compositionally biased region" description="Polar residues" evidence="7">
    <location>
        <begin position="311"/>
        <end position="322"/>
    </location>
</feature>
<dbReference type="Proteomes" id="UP000011518">
    <property type="component" value="Unassembled WGS sequence"/>
</dbReference>
<dbReference type="FunFam" id="1.10.510.10:FF:000048">
    <property type="entry name" value="Protein kinase C"/>
    <property type="match status" value="1"/>
</dbReference>
<evidence type="ECO:0000256" key="4">
    <source>
        <dbReference type="ARBA" id="ARBA00022741"/>
    </source>
</evidence>
<gene>
    <name evidence="9" type="ORF">TREES_T100019893</name>
</gene>
<dbReference type="SMART" id="SM00220">
    <property type="entry name" value="S_TKc"/>
    <property type="match status" value="1"/>
</dbReference>
<dbReference type="Gene3D" id="1.10.510.10">
    <property type="entry name" value="Transferase(Phosphotransferase) domain 1"/>
    <property type="match status" value="1"/>
</dbReference>
<keyword evidence="5 9" id="KW-0418">Kinase</keyword>
<dbReference type="Gene3D" id="3.30.200.20">
    <property type="entry name" value="Phosphorylase Kinase, domain 1"/>
    <property type="match status" value="1"/>
</dbReference>
<dbReference type="Pfam" id="PF00069">
    <property type="entry name" value="Pkinase"/>
    <property type="match status" value="1"/>
</dbReference>
<evidence type="ECO:0000256" key="1">
    <source>
        <dbReference type="ARBA" id="ARBA00022527"/>
    </source>
</evidence>
<feature type="domain" description="Protein kinase" evidence="8">
    <location>
        <begin position="45"/>
        <end position="304"/>
    </location>
</feature>
<dbReference type="PROSITE" id="PS00108">
    <property type="entry name" value="PROTEIN_KINASE_ST"/>
    <property type="match status" value="1"/>
</dbReference>
<dbReference type="InterPro" id="IPR000719">
    <property type="entry name" value="Prot_kinase_dom"/>
</dbReference>
<protein>
    <submittedName>
        <fullName evidence="9">Protein kinase C eta type</fullName>
    </submittedName>
</protein>
<dbReference type="InterPro" id="IPR008271">
    <property type="entry name" value="Ser/Thr_kinase_AS"/>
</dbReference>
<keyword evidence="10" id="KW-1185">Reference proteome</keyword>
<dbReference type="AlphaFoldDB" id="L8YHD4"/>
<evidence type="ECO:0000256" key="3">
    <source>
        <dbReference type="ARBA" id="ARBA00022679"/>
    </source>
</evidence>
<evidence type="ECO:0000256" key="5">
    <source>
        <dbReference type="ARBA" id="ARBA00022777"/>
    </source>
</evidence>
<accession>L8YHD4</accession>
<evidence type="ECO:0000256" key="2">
    <source>
        <dbReference type="ARBA" id="ARBA00022553"/>
    </source>
</evidence>
<dbReference type="PANTHER" id="PTHR24351">
    <property type="entry name" value="RIBOSOMAL PROTEIN S6 KINASE"/>
    <property type="match status" value="1"/>
</dbReference>
<keyword evidence="2" id="KW-0597">Phosphoprotein</keyword>
<keyword evidence="4" id="KW-0547">Nucleotide-binding</keyword>
<dbReference type="EMBL" id="KB359759">
    <property type="protein sequence ID" value="ELV13936.1"/>
    <property type="molecule type" value="Genomic_DNA"/>
</dbReference>
<feature type="region of interest" description="Disordered" evidence="7">
    <location>
        <begin position="311"/>
        <end position="338"/>
    </location>
</feature>
<evidence type="ECO:0000313" key="10">
    <source>
        <dbReference type="Proteomes" id="UP000011518"/>
    </source>
</evidence>
<reference evidence="10" key="1">
    <citation type="submission" date="2012-07" db="EMBL/GenBank/DDBJ databases">
        <title>Genome of the Chinese tree shrew, a rising model animal genetically related to primates.</title>
        <authorList>
            <person name="Zhang G."/>
            <person name="Fan Y."/>
            <person name="Yao Y."/>
            <person name="Huang Z."/>
        </authorList>
    </citation>
    <scope>NUCLEOTIDE SEQUENCE [LARGE SCALE GENOMIC DNA]</scope>
</reference>
<keyword evidence="3" id="KW-0808">Transferase</keyword>
<name>L8YHD4_TUPCH</name>
<dbReference type="GO" id="GO:0005524">
    <property type="term" value="F:ATP binding"/>
    <property type="evidence" value="ECO:0007669"/>
    <property type="project" value="UniProtKB-KW"/>
</dbReference>
<evidence type="ECO:0000256" key="7">
    <source>
        <dbReference type="SAM" id="MobiDB-lite"/>
    </source>
</evidence>
<keyword evidence="1" id="KW-0723">Serine/threonine-protein kinase</keyword>
<dbReference type="SUPFAM" id="SSF56112">
    <property type="entry name" value="Protein kinase-like (PK-like)"/>
    <property type="match status" value="1"/>
</dbReference>
<dbReference type="GO" id="GO:0004674">
    <property type="term" value="F:protein serine/threonine kinase activity"/>
    <property type="evidence" value="ECO:0007669"/>
    <property type="project" value="UniProtKB-KW"/>
</dbReference>
<dbReference type="PROSITE" id="PS50011">
    <property type="entry name" value="PROTEIN_KINASE_DOM"/>
    <property type="match status" value="1"/>
</dbReference>
<dbReference type="STRING" id="246437.L8YHD4"/>
<sequence length="338" mass="37564">MLRGPANPNNTQKAPVCKMNVHIRCQANVAPNCGVNAVELAKTLAGMGLQPGNISPTSVMLARIKDTGDLYAVKVLKKDVILQDDDVECTMTEKRILSLARNHPFLTQLFCCFQTPDRLFFVMEFVNGGDLMFHIQKSRRFDEARARFYAAEIISALMFLHEKGIIYRDLKLDNVLLDHEGHCKLADFGMCKEGICNGVTTATFCGTPDYIAPEILQEMLYGPAVDWWAMGVLLYEMLCGHAPFEAENEDDLFEAILNDEVVYPTWLHEDATGILKSFMTKNPTMRLGSLTQGGITRLPCPHFLSEQQAVQSADSESTSTAEFSELNGQHGGQDEVTS</sequence>
<evidence type="ECO:0000259" key="8">
    <source>
        <dbReference type="PROSITE" id="PS50011"/>
    </source>
</evidence>
<keyword evidence="6" id="KW-0067">ATP-binding</keyword>
<dbReference type="InterPro" id="IPR011009">
    <property type="entry name" value="Kinase-like_dom_sf"/>
</dbReference>
<dbReference type="InParanoid" id="L8YHD4"/>
<dbReference type="FunFam" id="3.30.200.20:FF:000103">
    <property type="entry name" value="Protein kinase C"/>
    <property type="match status" value="1"/>
</dbReference>